<keyword evidence="2" id="KW-1185">Reference proteome</keyword>
<evidence type="ECO:0000313" key="1">
    <source>
        <dbReference type="EMBL" id="MBU5484231.1"/>
    </source>
</evidence>
<dbReference type="EMBL" id="JAHLQF010000002">
    <property type="protein sequence ID" value="MBU5484231.1"/>
    <property type="molecule type" value="Genomic_DNA"/>
</dbReference>
<evidence type="ECO:0000313" key="2">
    <source>
        <dbReference type="Proteomes" id="UP000726170"/>
    </source>
</evidence>
<reference evidence="1 2" key="1">
    <citation type="submission" date="2021-06" db="EMBL/GenBank/DDBJ databases">
        <authorList>
            <person name="Sun Q."/>
            <person name="Li D."/>
        </authorList>
    </citation>
    <scope>NUCLEOTIDE SEQUENCE [LARGE SCALE GENOMIC DNA]</scope>
    <source>
        <strain evidence="1 2">MSJ-11</strain>
    </source>
</reference>
<dbReference type="RefSeq" id="WP_216438719.1">
    <property type="nucleotide sequence ID" value="NZ_JAHLQF010000002.1"/>
</dbReference>
<protein>
    <submittedName>
        <fullName evidence="1">Uncharacterized protein</fullName>
    </submittedName>
</protein>
<name>A0ABS6EG85_9CLOT</name>
<organism evidence="1 2">
    <name type="scientific">Clostridium mobile</name>
    <dbReference type="NCBI Taxonomy" id="2841512"/>
    <lineage>
        <taxon>Bacteria</taxon>
        <taxon>Bacillati</taxon>
        <taxon>Bacillota</taxon>
        <taxon>Clostridia</taxon>
        <taxon>Eubacteriales</taxon>
        <taxon>Clostridiaceae</taxon>
        <taxon>Clostridium</taxon>
    </lineage>
</organism>
<comment type="caution">
    <text evidence="1">The sequence shown here is derived from an EMBL/GenBank/DDBJ whole genome shotgun (WGS) entry which is preliminary data.</text>
</comment>
<sequence length="95" mass="10879">MLDLSKSKIVKRGICLYDNIKEYEVIIIESNIRYGSGDYDDPPEIAEDVECLCYYTWFDSPIQRGEFCTGGGAFMSIGEAMNDVEKESYFAYWTA</sequence>
<proteinExistence type="predicted"/>
<accession>A0ABS6EG85</accession>
<gene>
    <name evidence="1" type="ORF">KQI86_07800</name>
</gene>
<dbReference type="Proteomes" id="UP000726170">
    <property type="component" value="Unassembled WGS sequence"/>
</dbReference>